<organism evidence="1">
    <name type="scientific">marine sediment metagenome</name>
    <dbReference type="NCBI Taxonomy" id="412755"/>
    <lineage>
        <taxon>unclassified sequences</taxon>
        <taxon>metagenomes</taxon>
        <taxon>ecological metagenomes</taxon>
    </lineage>
</organism>
<feature type="non-terminal residue" evidence="1">
    <location>
        <position position="112"/>
    </location>
</feature>
<comment type="caution">
    <text evidence="1">The sequence shown here is derived from an EMBL/GenBank/DDBJ whole genome shotgun (WGS) entry which is preliminary data.</text>
</comment>
<sequence>MGWITATGHYDPYEKWLDEDFAHDDNTGSYALTDPDQPVPEHSWNYPLELTIGSMLCSAVRFWANPDYAAAFTIVDVRVFWGGYWHQVHYGSFAKNTWVEISLGGIYSVTRI</sequence>
<reference evidence="1" key="1">
    <citation type="journal article" date="2014" name="Front. Microbiol.">
        <title>High frequency of phylogenetically diverse reductive dehalogenase-homologous genes in deep subseafloor sedimentary metagenomes.</title>
        <authorList>
            <person name="Kawai M."/>
            <person name="Futagami T."/>
            <person name="Toyoda A."/>
            <person name="Takaki Y."/>
            <person name="Nishi S."/>
            <person name="Hori S."/>
            <person name="Arai W."/>
            <person name="Tsubouchi T."/>
            <person name="Morono Y."/>
            <person name="Uchiyama I."/>
            <person name="Ito T."/>
            <person name="Fujiyama A."/>
            <person name="Inagaki F."/>
            <person name="Takami H."/>
        </authorList>
    </citation>
    <scope>NUCLEOTIDE SEQUENCE</scope>
    <source>
        <strain evidence="1">Expedition CK06-06</strain>
    </source>
</reference>
<accession>X1IJT5</accession>
<proteinExistence type="predicted"/>
<evidence type="ECO:0000313" key="1">
    <source>
        <dbReference type="EMBL" id="GAH82671.1"/>
    </source>
</evidence>
<dbReference type="EMBL" id="BARU01036941">
    <property type="protein sequence ID" value="GAH82671.1"/>
    <property type="molecule type" value="Genomic_DNA"/>
</dbReference>
<evidence type="ECO:0008006" key="2">
    <source>
        <dbReference type="Google" id="ProtNLM"/>
    </source>
</evidence>
<dbReference type="AlphaFoldDB" id="X1IJT5"/>
<gene>
    <name evidence="1" type="ORF">S03H2_57614</name>
</gene>
<protein>
    <recommendedName>
        <fullName evidence="2">F5/8 type C domain-containing protein</fullName>
    </recommendedName>
</protein>
<name>X1IJT5_9ZZZZ</name>